<evidence type="ECO:0000313" key="2">
    <source>
        <dbReference type="EMBL" id="KAB8195913.1"/>
    </source>
</evidence>
<dbReference type="NCBIfam" id="TIGR01926">
    <property type="entry name" value="peroxid_rel"/>
    <property type="match status" value="1"/>
</dbReference>
<evidence type="ECO:0000259" key="1">
    <source>
        <dbReference type="Pfam" id="PF02627"/>
    </source>
</evidence>
<dbReference type="SUPFAM" id="SSF69118">
    <property type="entry name" value="AhpD-like"/>
    <property type="match status" value="1"/>
</dbReference>
<sequence>MARVPLIDPATATGAAAEQLAATRHTMGATPNTTRALANSPAALKGFLGLYGALKDGVLPAALRERIALAVSELNGCTYCLSTHVYVCRQFLRLPEEEILAARRGRSADPRADAALRLAVAVTTGRGPVDDAQFVSAREAGLTDEEIVEVIANVAHNVFANYASEALEVDLELPLVPLRSQATA</sequence>
<proteinExistence type="predicted"/>
<dbReference type="PANTHER" id="PTHR35446:SF3">
    <property type="entry name" value="CMD DOMAIN-CONTAINING PROTEIN"/>
    <property type="match status" value="1"/>
</dbReference>
<dbReference type="InterPro" id="IPR010195">
    <property type="entry name" value="Uncharacterised_peroxidase-rel"/>
</dbReference>
<keyword evidence="3" id="KW-1185">Reference proteome</keyword>
<reference evidence="2 3" key="1">
    <citation type="submission" date="2019-10" db="EMBL/GenBank/DDBJ databases">
        <title>Nonomuraea sp. nov., isolated from Phyllanthus amarus.</title>
        <authorList>
            <person name="Klykleung N."/>
            <person name="Tanasupawat S."/>
        </authorList>
    </citation>
    <scope>NUCLEOTIDE SEQUENCE [LARGE SCALE GENOMIC DNA]</scope>
    <source>
        <strain evidence="2 3">PA1-10</strain>
    </source>
</reference>
<dbReference type="Gene3D" id="1.20.1290.10">
    <property type="entry name" value="AhpD-like"/>
    <property type="match status" value="1"/>
</dbReference>
<dbReference type="Pfam" id="PF02627">
    <property type="entry name" value="CMD"/>
    <property type="match status" value="1"/>
</dbReference>
<comment type="caution">
    <text evidence="2">The sequence shown here is derived from an EMBL/GenBank/DDBJ whole genome shotgun (WGS) entry which is preliminary data.</text>
</comment>
<gene>
    <name evidence="2" type="ORF">FH608_010535</name>
</gene>
<dbReference type="OrthoDB" id="122912at2"/>
<dbReference type="InterPro" id="IPR029032">
    <property type="entry name" value="AhpD-like"/>
</dbReference>
<accession>A0A5C4WQF5</accession>
<dbReference type="Proteomes" id="UP000312512">
    <property type="component" value="Unassembled WGS sequence"/>
</dbReference>
<name>A0A5C4WQF5_9ACTN</name>
<feature type="domain" description="Carboxymuconolactone decarboxylase-like" evidence="1">
    <location>
        <begin position="41"/>
        <end position="119"/>
    </location>
</feature>
<dbReference type="PANTHER" id="PTHR35446">
    <property type="entry name" value="SI:CH211-175M2.5"/>
    <property type="match status" value="1"/>
</dbReference>
<protein>
    <submittedName>
        <fullName evidence="2">Peroxidase-related enzyme</fullName>
    </submittedName>
</protein>
<dbReference type="EMBL" id="VDLX02000003">
    <property type="protein sequence ID" value="KAB8195913.1"/>
    <property type="molecule type" value="Genomic_DNA"/>
</dbReference>
<dbReference type="GO" id="GO:0051920">
    <property type="term" value="F:peroxiredoxin activity"/>
    <property type="evidence" value="ECO:0007669"/>
    <property type="project" value="InterPro"/>
</dbReference>
<keyword evidence="2" id="KW-0560">Oxidoreductase</keyword>
<dbReference type="InterPro" id="IPR003779">
    <property type="entry name" value="CMD-like"/>
</dbReference>
<dbReference type="RefSeq" id="WP_139630231.1">
    <property type="nucleotide sequence ID" value="NZ_VDLX02000003.1"/>
</dbReference>
<evidence type="ECO:0000313" key="3">
    <source>
        <dbReference type="Proteomes" id="UP000312512"/>
    </source>
</evidence>
<dbReference type="NCBIfam" id="TIGR00778">
    <property type="entry name" value="ahpD_dom"/>
    <property type="match status" value="1"/>
</dbReference>
<dbReference type="InterPro" id="IPR004675">
    <property type="entry name" value="AhpD_core"/>
</dbReference>
<organism evidence="2 3">
    <name type="scientific">Nonomuraea phyllanthi</name>
    <dbReference type="NCBI Taxonomy" id="2219224"/>
    <lineage>
        <taxon>Bacteria</taxon>
        <taxon>Bacillati</taxon>
        <taxon>Actinomycetota</taxon>
        <taxon>Actinomycetes</taxon>
        <taxon>Streptosporangiales</taxon>
        <taxon>Streptosporangiaceae</taxon>
        <taxon>Nonomuraea</taxon>
    </lineage>
</organism>
<dbReference type="AlphaFoldDB" id="A0A5C4WQF5"/>
<keyword evidence="2" id="KW-0575">Peroxidase</keyword>